<reference evidence="2" key="2">
    <citation type="submission" date="2019-10" db="EMBL/GenBank/DDBJ databases">
        <authorList>
            <consortium name="NCBI Genome Project"/>
        </authorList>
    </citation>
    <scope>NUCLEOTIDE SEQUENCE</scope>
    <source>
        <strain evidence="2">NI907</strain>
    </source>
</reference>
<evidence type="ECO:0000313" key="1">
    <source>
        <dbReference type="Proteomes" id="UP000515153"/>
    </source>
</evidence>
<keyword evidence="1" id="KW-1185">Reference proteome</keyword>
<accession>A0A6P8AVS5</accession>
<dbReference type="KEGG" id="pgri:PgNI_08271"/>
<dbReference type="GeneID" id="41963179"/>
<organism evidence="1 2">
    <name type="scientific">Pyricularia grisea</name>
    <name type="common">Crabgrass-specific blast fungus</name>
    <name type="synonym">Magnaporthe grisea</name>
    <dbReference type="NCBI Taxonomy" id="148305"/>
    <lineage>
        <taxon>Eukaryota</taxon>
        <taxon>Fungi</taxon>
        <taxon>Dikarya</taxon>
        <taxon>Ascomycota</taxon>
        <taxon>Pezizomycotina</taxon>
        <taxon>Sordariomycetes</taxon>
        <taxon>Sordariomycetidae</taxon>
        <taxon>Magnaporthales</taxon>
        <taxon>Pyriculariaceae</taxon>
        <taxon>Pyricularia</taxon>
    </lineage>
</organism>
<name>A0A6P8AVS5_PYRGI</name>
<protein>
    <submittedName>
        <fullName evidence="2">Uncharacterized protein</fullName>
    </submittedName>
</protein>
<gene>
    <name evidence="2" type="ORF">PgNI_08271</name>
</gene>
<reference evidence="1 2" key="1">
    <citation type="journal article" date="2019" name="Mol. Biol. Evol.">
        <title>Blast fungal genomes show frequent chromosomal changes, gene gains and losses, and effector gene turnover.</title>
        <authorList>
            <person name="Gomez Luciano L.B."/>
            <person name="Jason Tsai I."/>
            <person name="Chuma I."/>
            <person name="Tosa Y."/>
            <person name="Chen Y.H."/>
            <person name="Li J.Y."/>
            <person name="Li M.Y."/>
            <person name="Jade Lu M.Y."/>
            <person name="Nakayashiki H."/>
            <person name="Li W.H."/>
        </authorList>
    </citation>
    <scope>NUCLEOTIDE SEQUENCE [LARGE SCALE GENOMIC DNA]</scope>
    <source>
        <strain evidence="1 2">NI907</strain>
    </source>
</reference>
<dbReference type="RefSeq" id="XP_030978992.1">
    <property type="nucleotide sequence ID" value="XM_031128270.1"/>
</dbReference>
<dbReference type="AlphaFoldDB" id="A0A6P8AVS5"/>
<proteinExistence type="predicted"/>
<sequence>MVRMAMVGNDTNGDGDACSETAMILETTILETTMLETTMLEATMLETTTMLRDAPGGGYPESALLLGDGEL</sequence>
<reference evidence="2" key="3">
    <citation type="submission" date="2025-08" db="UniProtKB">
        <authorList>
            <consortium name="RefSeq"/>
        </authorList>
    </citation>
    <scope>IDENTIFICATION</scope>
    <source>
        <strain evidence="2">NI907</strain>
    </source>
</reference>
<dbReference type="Proteomes" id="UP000515153">
    <property type="component" value="Chromosome V"/>
</dbReference>
<evidence type="ECO:0000313" key="2">
    <source>
        <dbReference type="RefSeq" id="XP_030978992.1"/>
    </source>
</evidence>